<name>A0A6A4THY9_SCOMX</name>
<feature type="region of interest" description="Disordered" evidence="1">
    <location>
        <begin position="54"/>
        <end position="74"/>
    </location>
</feature>
<organism evidence="2 3">
    <name type="scientific">Scophthalmus maximus</name>
    <name type="common">Turbot</name>
    <name type="synonym">Psetta maxima</name>
    <dbReference type="NCBI Taxonomy" id="52904"/>
    <lineage>
        <taxon>Eukaryota</taxon>
        <taxon>Metazoa</taxon>
        <taxon>Chordata</taxon>
        <taxon>Craniata</taxon>
        <taxon>Vertebrata</taxon>
        <taxon>Euteleostomi</taxon>
        <taxon>Actinopterygii</taxon>
        <taxon>Neopterygii</taxon>
        <taxon>Teleostei</taxon>
        <taxon>Neoteleostei</taxon>
        <taxon>Acanthomorphata</taxon>
        <taxon>Carangaria</taxon>
        <taxon>Pleuronectiformes</taxon>
        <taxon>Pleuronectoidei</taxon>
        <taxon>Scophthalmidae</taxon>
        <taxon>Scophthalmus</taxon>
    </lineage>
</organism>
<dbReference type="Proteomes" id="UP000438429">
    <property type="component" value="Unassembled WGS sequence"/>
</dbReference>
<protein>
    <submittedName>
        <fullName evidence="2">Uncharacterized protein</fullName>
    </submittedName>
</protein>
<reference evidence="2 3" key="1">
    <citation type="submission" date="2019-06" db="EMBL/GenBank/DDBJ databases">
        <title>Draft genomes of female and male turbot (Scophthalmus maximus).</title>
        <authorList>
            <person name="Xu H."/>
            <person name="Xu X.-W."/>
            <person name="Shao C."/>
            <person name="Chen S."/>
        </authorList>
    </citation>
    <scope>NUCLEOTIDE SEQUENCE [LARGE SCALE GENOMIC DNA]</scope>
    <source>
        <strain evidence="2">Ysfricsl-2016a</strain>
        <tissue evidence="2">Blood</tissue>
    </source>
</reference>
<sequence>MDNWRVLRKWDDHFLQYVYNGGEERGSRQRKTKREGIKERMACKPVRIDRSPWENQRISGESFPPSAAVGRGRGEERCAEAGMHLSLSISSSATLVSVLIIAHHHRRRFTFLLITALPSHQPPFENAEEF</sequence>
<evidence type="ECO:0000313" key="2">
    <source>
        <dbReference type="EMBL" id="KAF0044098.1"/>
    </source>
</evidence>
<evidence type="ECO:0000256" key="1">
    <source>
        <dbReference type="SAM" id="MobiDB-lite"/>
    </source>
</evidence>
<evidence type="ECO:0000313" key="3">
    <source>
        <dbReference type="Proteomes" id="UP000438429"/>
    </source>
</evidence>
<proteinExistence type="predicted"/>
<dbReference type="AlphaFoldDB" id="A0A6A4THY9"/>
<comment type="caution">
    <text evidence="2">The sequence shown here is derived from an EMBL/GenBank/DDBJ whole genome shotgun (WGS) entry which is preliminary data.</text>
</comment>
<accession>A0A6A4THY9</accession>
<dbReference type="EMBL" id="VEVO01000003">
    <property type="protein sequence ID" value="KAF0044098.1"/>
    <property type="molecule type" value="Genomic_DNA"/>
</dbReference>
<gene>
    <name evidence="2" type="ORF">F2P81_003256</name>
</gene>